<evidence type="ECO:0000313" key="2">
    <source>
        <dbReference type="Proteomes" id="UP000828390"/>
    </source>
</evidence>
<dbReference type="Proteomes" id="UP000828390">
    <property type="component" value="Unassembled WGS sequence"/>
</dbReference>
<accession>A0A9D4K983</accession>
<proteinExistence type="predicted"/>
<keyword evidence="2" id="KW-1185">Reference proteome</keyword>
<name>A0A9D4K983_DREPO</name>
<dbReference type="AlphaFoldDB" id="A0A9D4K983"/>
<comment type="caution">
    <text evidence="1">The sequence shown here is derived from an EMBL/GenBank/DDBJ whole genome shotgun (WGS) entry which is preliminary data.</text>
</comment>
<sequence length="227" mass="24761">MSYSPIGSQTDFGSVLPTDTIESILDQNDIHDLLSGSWNNSVRDRNSSGSYYAVHDTTVGSCSPDSMTSDVSDGSFGLSPHAAYDHGRNAISPIGQATFFNIRAYSEPTTSLEQLTFLGVNNSHPKVQMNNGSSERTTAIQNKNAGGFLPLLQDPINSIYPTNDNMNEYGQCPLPELDNLDGLPTFPQAFCGNDSNYSAYCDDSSIRQGYPCWSQLQHGQQPCYTFL</sequence>
<reference evidence="1" key="2">
    <citation type="submission" date="2020-11" db="EMBL/GenBank/DDBJ databases">
        <authorList>
            <person name="McCartney M.A."/>
            <person name="Auch B."/>
            <person name="Kono T."/>
            <person name="Mallez S."/>
            <person name="Becker A."/>
            <person name="Gohl D.M."/>
            <person name="Silverstein K.A.T."/>
            <person name="Koren S."/>
            <person name="Bechman K.B."/>
            <person name="Herman A."/>
            <person name="Abrahante J.E."/>
            <person name="Garbe J."/>
        </authorList>
    </citation>
    <scope>NUCLEOTIDE SEQUENCE</scope>
    <source>
        <strain evidence="1">Duluth1</strain>
        <tissue evidence="1">Whole animal</tissue>
    </source>
</reference>
<protein>
    <submittedName>
        <fullName evidence="1">Uncharacterized protein</fullName>
    </submittedName>
</protein>
<dbReference type="EMBL" id="JAIWYP010000004">
    <property type="protein sequence ID" value="KAH3835300.1"/>
    <property type="molecule type" value="Genomic_DNA"/>
</dbReference>
<reference evidence="1" key="1">
    <citation type="journal article" date="2019" name="bioRxiv">
        <title>The Genome of the Zebra Mussel, Dreissena polymorpha: A Resource for Invasive Species Research.</title>
        <authorList>
            <person name="McCartney M.A."/>
            <person name="Auch B."/>
            <person name="Kono T."/>
            <person name="Mallez S."/>
            <person name="Zhang Y."/>
            <person name="Obille A."/>
            <person name="Becker A."/>
            <person name="Abrahante J.E."/>
            <person name="Garbe J."/>
            <person name="Badalamenti J.P."/>
            <person name="Herman A."/>
            <person name="Mangelson H."/>
            <person name="Liachko I."/>
            <person name="Sullivan S."/>
            <person name="Sone E.D."/>
            <person name="Koren S."/>
            <person name="Silverstein K.A.T."/>
            <person name="Beckman K.B."/>
            <person name="Gohl D.M."/>
        </authorList>
    </citation>
    <scope>NUCLEOTIDE SEQUENCE</scope>
    <source>
        <strain evidence="1">Duluth1</strain>
        <tissue evidence="1">Whole animal</tissue>
    </source>
</reference>
<evidence type="ECO:0000313" key="1">
    <source>
        <dbReference type="EMBL" id="KAH3835300.1"/>
    </source>
</evidence>
<gene>
    <name evidence="1" type="ORF">DPMN_108651</name>
</gene>
<organism evidence="1 2">
    <name type="scientific">Dreissena polymorpha</name>
    <name type="common">Zebra mussel</name>
    <name type="synonym">Mytilus polymorpha</name>
    <dbReference type="NCBI Taxonomy" id="45954"/>
    <lineage>
        <taxon>Eukaryota</taxon>
        <taxon>Metazoa</taxon>
        <taxon>Spiralia</taxon>
        <taxon>Lophotrochozoa</taxon>
        <taxon>Mollusca</taxon>
        <taxon>Bivalvia</taxon>
        <taxon>Autobranchia</taxon>
        <taxon>Heteroconchia</taxon>
        <taxon>Euheterodonta</taxon>
        <taxon>Imparidentia</taxon>
        <taxon>Neoheterodontei</taxon>
        <taxon>Myida</taxon>
        <taxon>Dreissenoidea</taxon>
        <taxon>Dreissenidae</taxon>
        <taxon>Dreissena</taxon>
    </lineage>
</organism>